<evidence type="ECO:0000256" key="5">
    <source>
        <dbReference type="ARBA" id="ARBA00022630"/>
    </source>
</evidence>
<comment type="similarity">
    <text evidence="3">Belongs to the FAD-dependent oxidoreductase 2 family. NadB subfamily.</text>
</comment>
<keyword evidence="5" id="KW-0285">Flavoprotein</keyword>
<evidence type="ECO:0000256" key="7">
    <source>
        <dbReference type="ARBA" id="ARBA00022827"/>
    </source>
</evidence>
<dbReference type="NCBIfam" id="NF006567">
    <property type="entry name" value="PRK09077.1"/>
    <property type="match status" value="1"/>
</dbReference>
<dbReference type="InterPro" id="IPR015939">
    <property type="entry name" value="Fum_Rdtase/Succ_DH_flav-like_C"/>
</dbReference>
<dbReference type="EMBL" id="MLJW01000447">
    <property type="protein sequence ID" value="OIQ86996.1"/>
    <property type="molecule type" value="Genomic_DNA"/>
</dbReference>
<dbReference type="EC" id="1.4.3.16" evidence="4"/>
<dbReference type="Gene3D" id="3.90.700.10">
    <property type="entry name" value="Succinate dehydrogenase/fumarate reductase flavoprotein, catalytic domain"/>
    <property type="match status" value="1"/>
</dbReference>
<dbReference type="FunFam" id="3.90.700.10:FF:000002">
    <property type="entry name" value="L-aspartate oxidase"/>
    <property type="match status" value="1"/>
</dbReference>
<dbReference type="GO" id="GO:0034628">
    <property type="term" value="P:'de novo' NAD+ biosynthetic process from L-aspartate"/>
    <property type="evidence" value="ECO:0007669"/>
    <property type="project" value="TreeGrafter"/>
</dbReference>
<feature type="domain" description="Fumarate reductase/succinate dehydrogenase flavoprotein-like C-terminal" evidence="10">
    <location>
        <begin position="438"/>
        <end position="520"/>
    </location>
</feature>
<keyword evidence="8 11" id="KW-0560">Oxidoreductase</keyword>
<comment type="cofactor">
    <cofactor evidence="1">
        <name>FAD</name>
        <dbReference type="ChEBI" id="CHEBI:57692"/>
    </cofactor>
</comment>
<dbReference type="SUPFAM" id="SSF46977">
    <property type="entry name" value="Succinate dehydrogenase/fumarate reductase flavoprotein C-terminal domain"/>
    <property type="match status" value="1"/>
</dbReference>
<protein>
    <recommendedName>
        <fullName evidence="4">L-aspartate oxidase</fullName>
        <ecNumber evidence="4">1.4.3.16</ecNumber>
    </recommendedName>
</protein>
<dbReference type="FunFam" id="1.20.58.100:FF:000002">
    <property type="entry name" value="L-aspartate oxidase"/>
    <property type="match status" value="1"/>
</dbReference>
<dbReference type="UniPathway" id="UPA00253">
    <property type="reaction ID" value="UER00326"/>
</dbReference>
<comment type="pathway">
    <text evidence="2">Cofactor biosynthesis; NAD(+) biosynthesis; iminoaspartate from L-aspartate (oxidase route): step 1/1.</text>
</comment>
<proteinExistence type="inferred from homology"/>
<keyword evidence="7" id="KW-0274">FAD</keyword>
<dbReference type="InterPro" id="IPR003953">
    <property type="entry name" value="FAD-dep_OxRdtase_2_FAD-bd"/>
</dbReference>
<dbReference type="PANTHER" id="PTHR42716">
    <property type="entry name" value="L-ASPARTATE OXIDASE"/>
    <property type="match status" value="1"/>
</dbReference>
<evidence type="ECO:0000259" key="10">
    <source>
        <dbReference type="Pfam" id="PF02910"/>
    </source>
</evidence>
<dbReference type="Gene3D" id="3.50.50.60">
    <property type="entry name" value="FAD/NAD(P)-binding domain"/>
    <property type="match status" value="1"/>
</dbReference>
<keyword evidence="6" id="KW-0662">Pyridine nucleotide biosynthesis</keyword>
<dbReference type="PANTHER" id="PTHR42716:SF2">
    <property type="entry name" value="L-ASPARTATE OXIDASE, CHLOROPLASTIC"/>
    <property type="match status" value="1"/>
</dbReference>
<comment type="caution">
    <text evidence="11">The sequence shown here is derived from an EMBL/GenBank/DDBJ whole genome shotgun (WGS) entry which is preliminary data.</text>
</comment>
<dbReference type="AlphaFoldDB" id="A0A1J5R4S5"/>
<evidence type="ECO:0000256" key="8">
    <source>
        <dbReference type="ARBA" id="ARBA00023002"/>
    </source>
</evidence>
<dbReference type="InterPro" id="IPR037099">
    <property type="entry name" value="Fum_R/Succ_DH_flav-like_C_sf"/>
</dbReference>
<dbReference type="SUPFAM" id="SSF51905">
    <property type="entry name" value="FAD/NAD(P)-binding domain"/>
    <property type="match status" value="1"/>
</dbReference>
<evidence type="ECO:0000256" key="3">
    <source>
        <dbReference type="ARBA" id="ARBA00008562"/>
    </source>
</evidence>
<name>A0A1J5R4S5_9ZZZZ</name>
<sequence length="541" mass="59583">MSTIPVYDVIVLGSGAAGLTTALLLADTCKVAVLSKCDLSEGSTLYAQGGIAAVLDATDSTEYHINDTLVAGAGLCDVNSVRFVVENAAQAIKRLIGYGVEFTRDDQATGGPVYHLTREGGHSRRRIIHAADATGREVETTLEERVRENPNITVYEYHLAVDVLREKTAEGRQGRCFGAYALDRRSGKVNLFRAKAVVLATGGASKVYLYSSNPDSCTGDGIAMAWRAGCRVANLEFMQFHPTCLYHPTAKSFLISEAVRGEGGRLLLPNGERFMPRFDERAELAPRDVVARAIDHEMKRLGIDCVLLDISHQPAEFILSHFPTIHAKCLELGIDITKQPMPVVPAAHYTCGGVMTDHLGRTDVPGLYAVGEVAFTGLHGANRMASNSLLECLVYGASAASHILEQLTTLPEPPQAPQWDESWVTNSDEEVVVSHNWEELRRFMWDYVGIVRTTKRLERAQHRIELLLSEIDDYYGSFHVSNDLLELRNLALVAKLIVRSALQRRESRGLHYTLDFPHTDPIAAPQNTILVPKKFRLAPQP</sequence>
<dbReference type="Pfam" id="PF00890">
    <property type="entry name" value="FAD_binding_2"/>
    <property type="match status" value="1"/>
</dbReference>
<dbReference type="SUPFAM" id="SSF56425">
    <property type="entry name" value="Succinate dehydrogenase/fumarate reductase flavoprotein, catalytic domain"/>
    <property type="match status" value="1"/>
</dbReference>
<organism evidence="11">
    <name type="scientific">mine drainage metagenome</name>
    <dbReference type="NCBI Taxonomy" id="410659"/>
    <lineage>
        <taxon>unclassified sequences</taxon>
        <taxon>metagenomes</taxon>
        <taxon>ecological metagenomes</taxon>
    </lineage>
</organism>
<dbReference type="Pfam" id="PF02910">
    <property type="entry name" value="Succ_DH_flav_C"/>
    <property type="match status" value="1"/>
</dbReference>
<dbReference type="InterPro" id="IPR027477">
    <property type="entry name" value="Succ_DH/fumarate_Rdtase_cat_sf"/>
</dbReference>
<accession>A0A1J5R4S5</accession>
<dbReference type="InterPro" id="IPR005288">
    <property type="entry name" value="NadB"/>
</dbReference>
<evidence type="ECO:0000313" key="11">
    <source>
        <dbReference type="EMBL" id="OIQ86996.1"/>
    </source>
</evidence>
<feature type="domain" description="FAD-dependent oxidoreductase 2 FAD-binding" evidence="9">
    <location>
        <begin position="8"/>
        <end position="389"/>
    </location>
</feature>
<dbReference type="InterPro" id="IPR036188">
    <property type="entry name" value="FAD/NAD-bd_sf"/>
</dbReference>
<dbReference type="GO" id="GO:0008734">
    <property type="term" value="F:L-aspartate oxidase activity"/>
    <property type="evidence" value="ECO:0007669"/>
    <property type="project" value="UniProtKB-EC"/>
</dbReference>
<dbReference type="NCBIfam" id="TIGR00551">
    <property type="entry name" value="nadB"/>
    <property type="match status" value="1"/>
</dbReference>
<dbReference type="PIRSF" id="PIRSF000171">
    <property type="entry name" value="SDHA_APRA_LASPO"/>
    <property type="match status" value="1"/>
</dbReference>
<dbReference type="PRINTS" id="PR00368">
    <property type="entry name" value="FADPNR"/>
</dbReference>
<evidence type="ECO:0000256" key="6">
    <source>
        <dbReference type="ARBA" id="ARBA00022642"/>
    </source>
</evidence>
<gene>
    <name evidence="11" type="primary">nadB_9</name>
    <name evidence="11" type="ORF">GALL_311540</name>
</gene>
<reference evidence="11" key="1">
    <citation type="submission" date="2016-10" db="EMBL/GenBank/DDBJ databases">
        <title>Sequence of Gallionella enrichment culture.</title>
        <authorList>
            <person name="Poehlein A."/>
            <person name="Muehling M."/>
            <person name="Daniel R."/>
        </authorList>
    </citation>
    <scope>NUCLEOTIDE SEQUENCE</scope>
</reference>
<evidence type="ECO:0000256" key="4">
    <source>
        <dbReference type="ARBA" id="ARBA00012173"/>
    </source>
</evidence>
<dbReference type="Gene3D" id="1.20.58.100">
    <property type="entry name" value="Fumarate reductase/succinate dehydrogenase flavoprotein-like, C-terminal domain"/>
    <property type="match status" value="1"/>
</dbReference>
<evidence type="ECO:0000256" key="2">
    <source>
        <dbReference type="ARBA" id="ARBA00004950"/>
    </source>
</evidence>
<evidence type="ECO:0000259" key="9">
    <source>
        <dbReference type="Pfam" id="PF00890"/>
    </source>
</evidence>
<evidence type="ECO:0000256" key="1">
    <source>
        <dbReference type="ARBA" id="ARBA00001974"/>
    </source>
</evidence>